<dbReference type="InterPro" id="IPR000713">
    <property type="entry name" value="Mur_ligase_N"/>
</dbReference>
<organism evidence="15 16">
    <name type="scientific">Alloscardovia omnicolens</name>
    <dbReference type="NCBI Taxonomy" id="419015"/>
    <lineage>
        <taxon>Bacteria</taxon>
        <taxon>Bacillati</taxon>
        <taxon>Actinomycetota</taxon>
        <taxon>Actinomycetes</taxon>
        <taxon>Bifidobacteriales</taxon>
        <taxon>Bifidobacteriaceae</taxon>
        <taxon>Alloscardovia</taxon>
    </lineage>
</organism>
<comment type="function">
    <text evidence="10 11">Involved in cell wall formation. Catalyzes the final step in the synthesis of UDP-N-acetylmuramoyl-pentapeptide, the precursor of murein.</text>
</comment>
<dbReference type="Pfam" id="PF02875">
    <property type="entry name" value="Mur_ligase_C"/>
    <property type="match status" value="1"/>
</dbReference>
<sequence length="525" mass="55924">MISTRISELLAHDVGQLVLHGQTVHIVPENDDKAFDHVTTDSREVQESSIFVAIAGEHVDGHDFVADLPSSTLAVVDRAIEGAQCAQIIVQNTIKALGEIARLNISKRKALAARGLNEFTIIGITGSVGKTTTKDMLHAVLSRLAPTVAPQGSFNNDIGLPLTALKVNEKTRFFVAEMGASAVGEIEYLTTIAPPDISIVLKVGVAHLGGFGSVEAIRDAKSEIVRALSSSGVAVLNADDEYVRTMASMTKASSIIWFSRHSENEQPKPSVSGMVSSVILRGTDTIADSTNRPKFTVHLPDGTSFDLRLGMSGEHNVFNALAVLSVIYSLDIPEHIAASVLSQLATVSAHRMHIVPVNIDNKSFTLIDDSFNANPDSMHAGLTALSHYQADVPNTRRIAVLGSMLELGSSEDEKHRAIGAYAAQISDVVIAVGSQSDGTLMHLASCIAQGAQEEIDQTQHTAEVMVVNSPQEAQARVSQLAHEGHNTEKGNNTENTVVLLKGSHASGLSTLADIWLEHACVDANK</sequence>
<dbReference type="GO" id="GO:0005737">
    <property type="term" value="C:cytoplasm"/>
    <property type="evidence" value="ECO:0007669"/>
    <property type="project" value="UniProtKB-SubCell"/>
</dbReference>
<evidence type="ECO:0000256" key="3">
    <source>
        <dbReference type="ARBA" id="ARBA00022618"/>
    </source>
</evidence>
<dbReference type="InterPro" id="IPR013221">
    <property type="entry name" value="Mur_ligase_cen"/>
</dbReference>
<feature type="domain" description="Mur ligase central" evidence="14">
    <location>
        <begin position="124"/>
        <end position="326"/>
    </location>
</feature>
<dbReference type="SUPFAM" id="SSF53244">
    <property type="entry name" value="MurD-like peptide ligases, peptide-binding domain"/>
    <property type="match status" value="1"/>
</dbReference>
<accession>A0A2I1M646</accession>
<dbReference type="EMBL" id="PKGU01000002">
    <property type="protein sequence ID" value="PKZ15577.1"/>
    <property type="molecule type" value="Genomic_DNA"/>
</dbReference>
<evidence type="ECO:0000313" key="15">
    <source>
        <dbReference type="EMBL" id="PKZ15577.1"/>
    </source>
</evidence>
<evidence type="ECO:0000256" key="2">
    <source>
        <dbReference type="ARBA" id="ARBA00022598"/>
    </source>
</evidence>
<comment type="caution">
    <text evidence="15">The sequence shown here is derived from an EMBL/GenBank/DDBJ whole genome shotgun (WGS) entry which is preliminary data.</text>
</comment>
<keyword evidence="3 10" id="KW-0132">Cell division</keyword>
<dbReference type="EC" id="6.3.2.10" evidence="10 11"/>
<evidence type="ECO:0000256" key="1">
    <source>
        <dbReference type="ARBA" id="ARBA00022490"/>
    </source>
</evidence>
<evidence type="ECO:0000256" key="9">
    <source>
        <dbReference type="ARBA" id="ARBA00023316"/>
    </source>
</evidence>
<comment type="pathway">
    <text evidence="10 11">Cell wall biogenesis; peptidoglycan biosynthesis.</text>
</comment>
<dbReference type="Gene3D" id="3.40.1390.10">
    <property type="entry name" value="MurE/MurF, N-terminal domain"/>
    <property type="match status" value="1"/>
</dbReference>
<proteinExistence type="inferred from homology"/>
<evidence type="ECO:0000256" key="8">
    <source>
        <dbReference type="ARBA" id="ARBA00023306"/>
    </source>
</evidence>
<dbReference type="SUPFAM" id="SSF53623">
    <property type="entry name" value="MurD-like peptide ligases, catalytic domain"/>
    <property type="match status" value="1"/>
</dbReference>
<dbReference type="Proteomes" id="UP000242263">
    <property type="component" value="Unassembled WGS sequence"/>
</dbReference>
<comment type="catalytic activity">
    <reaction evidence="10 11">
        <text>D-alanyl-D-alanine + UDP-N-acetyl-alpha-D-muramoyl-L-alanyl-gamma-D-glutamyl-meso-2,6-diaminopimelate + ATP = UDP-N-acetyl-alpha-D-muramoyl-L-alanyl-gamma-D-glutamyl-meso-2,6-diaminopimeloyl-D-alanyl-D-alanine + ADP + phosphate + H(+)</text>
        <dbReference type="Rhea" id="RHEA:28374"/>
        <dbReference type="ChEBI" id="CHEBI:15378"/>
        <dbReference type="ChEBI" id="CHEBI:30616"/>
        <dbReference type="ChEBI" id="CHEBI:43474"/>
        <dbReference type="ChEBI" id="CHEBI:57822"/>
        <dbReference type="ChEBI" id="CHEBI:61386"/>
        <dbReference type="ChEBI" id="CHEBI:83905"/>
        <dbReference type="ChEBI" id="CHEBI:456216"/>
        <dbReference type="EC" id="6.3.2.10"/>
    </reaction>
</comment>
<dbReference type="RefSeq" id="WP_022856362.1">
    <property type="nucleotide sequence ID" value="NZ_CAMYCS010000001.1"/>
</dbReference>
<dbReference type="PANTHER" id="PTHR43024">
    <property type="entry name" value="UDP-N-ACETYLMURAMOYL-TRIPEPTIDE--D-ALANYL-D-ALANINE LIGASE"/>
    <property type="match status" value="1"/>
</dbReference>
<evidence type="ECO:0000259" key="13">
    <source>
        <dbReference type="Pfam" id="PF02875"/>
    </source>
</evidence>
<feature type="binding site" evidence="10">
    <location>
        <begin position="126"/>
        <end position="132"/>
    </location>
    <ligand>
        <name>ATP</name>
        <dbReference type="ChEBI" id="CHEBI:30616"/>
    </ligand>
</feature>
<gene>
    <name evidence="10" type="primary">murF</name>
    <name evidence="15" type="ORF">CYJ32_04235</name>
</gene>
<dbReference type="InterPro" id="IPR036615">
    <property type="entry name" value="Mur_ligase_C_dom_sf"/>
</dbReference>
<name>A0A2I1M646_9BIFI</name>
<evidence type="ECO:0000256" key="6">
    <source>
        <dbReference type="ARBA" id="ARBA00022960"/>
    </source>
</evidence>
<protein>
    <recommendedName>
        <fullName evidence="10 11">UDP-N-acetylmuramoyl-tripeptide--D-alanyl-D-alanine ligase</fullName>
        <ecNumber evidence="10 11">6.3.2.10</ecNumber>
    </recommendedName>
    <alternativeName>
        <fullName evidence="10">D-alanyl-D-alanine-adding enzyme</fullName>
    </alternativeName>
</protein>
<evidence type="ECO:0000259" key="12">
    <source>
        <dbReference type="Pfam" id="PF01225"/>
    </source>
</evidence>
<dbReference type="Gene3D" id="3.40.1190.10">
    <property type="entry name" value="Mur-like, catalytic domain"/>
    <property type="match status" value="1"/>
</dbReference>
<dbReference type="GO" id="GO:0008360">
    <property type="term" value="P:regulation of cell shape"/>
    <property type="evidence" value="ECO:0007669"/>
    <property type="project" value="UniProtKB-KW"/>
</dbReference>
<dbReference type="GO" id="GO:0005524">
    <property type="term" value="F:ATP binding"/>
    <property type="evidence" value="ECO:0007669"/>
    <property type="project" value="UniProtKB-UniRule"/>
</dbReference>
<dbReference type="GO" id="GO:0008766">
    <property type="term" value="F:UDP-N-acetylmuramoylalanyl-D-glutamyl-2,6-diaminopimelate-D-alanyl-D-alanine ligase activity"/>
    <property type="evidence" value="ECO:0007669"/>
    <property type="project" value="RHEA"/>
</dbReference>
<comment type="similarity">
    <text evidence="10">Belongs to the MurCDEF family. MurF subfamily.</text>
</comment>
<keyword evidence="4 10" id="KW-0547">Nucleotide-binding</keyword>
<dbReference type="AlphaFoldDB" id="A0A2I1M646"/>
<dbReference type="HAMAP" id="MF_02019">
    <property type="entry name" value="MurF"/>
    <property type="match status" value="1"/>
</dbReference>
<keyword evidence="7 10" id="KW-0573">Peptidoglycan synthesis</keyword>
<dbReference type="Pfam" id="PF08245">
    <property type="entry name" value="Mur_ligase_M"/>
    <property type="match status" value="1"/>
</dbReference>
<evidence type="ECO:0000256" key="11">
    <source>
        <dbReference type="RuleBase" id="RU004136"/>
    </source>
</evidence>
<feature type="domain" description="Mur ligase N-terminal catalytic" evidence="12">
    <location>
        <begin position="37"/>
        <end position="71"/>
    </location>
</feature>
<dbReference type="InterPro" id="IPR051046">
    <property type="entry name" value="MurCDEF_CellWall_CoF430Synth"/>
</dbReference>
<dbReference type="InterPro" id="IPR036565">
    <property type="entry name" value="Mur-like_cat_sf"/>
</dbReference>
<dbReference type="InterPro" id="IPR004101">
    <property type="entry name" value="Mur_ligase_C"/>
</dbReference>
<dbReference type="PANTHER" id="PTHR43024:SF1">
    <property type="entry name" value="UDP-N-ACETYLMURAMOYL-TRIPEPTIDE--D-ALANYL-D-ALANINE LIGASE"/>
    <property type="match status" value="1"/>
</dbReference>
<dbReference type="UniPathway" id="UPA00219"/>
<dbReference type="Pfam" id="PF01225">
    <property type="entry name" value="Mur_ligase"/>
    <property type="match status" value="1"/>
</dbReference>
<dbReference type="NCBIfam" id="TIGR01143">
    <property type="entry name" value="murF"/>
    <property type="match status" value="1"/>
</dbReference>
<evidence type="ECO:0000256" key="10">
    <source>
        <dbReference type="HAMAP-Rule" id="MF_02019"/>
    </source>
</evidence>
<keyword evidence="2 10" id="KW-0436">Ligase</keyword>
<keyword evidence="8 10" id="KW-0131">Cell cycle</keyword>
<dbReference type="GeneID" id="35869090"/>
<comment type="subcellular location">
    <subcellularLocation>
        <location evidence="10 11">Cytoplasm</location>
    </subcellularLocation>
</comment>
<dbReference type="GO" id="GO:0009252">
    <property type="term" value="P:peptidoglycan biosynthetic process"/>
    <property type="evidence" value="ECO:0007669"/>
    <property type="project" value="UniProtKB-UniRule"/>
</dbReference>
<keyword evidence="6 10" id="KW-0133">Cell shape</keyword>
<keyword evidence="5 10" id="KW-0067">ATP-binding</keyword>
<dbReference type="SUPFAM" id="SSF63418">
    <property type="entry name" value="MurE/MurF N-terminal domain"/>
    <property type="match status" value="1"/>
</dbReference>
<keyword evidence="1 10" id="KW-0963">Cytoplasm</keyword>
<dbReference type="InterPro" id="IPR035911">
    <property type="entry name" value="MurE/MurF_N"/>
</dbReference>
<evidence type="ECO:0000313" key="16">
    <source>
        <dbReference type="Proteomes" id="UP000242263"/>
    </source>
</evidence>
<evidence type="ECO:0000256" key="7">
    <source>
        <dbReference type="ARBA" id="ARBA00022984"/>
    </source>
</evidence>
<evidence type="ECO:0000259" key="14">
    <source>
        <dbReference type="Pfam" id="PF08245"/>
    </source>
</evidence>
<evidence type="ECO:0000256" key="5">
    <source>
        <dbReference type="ARBA" id="ARBA00022840"/>
    </source>
</evidence>
<reference evidence="15 16" key="1">
    <citation type="submission" date="2017-12" db="EMBL/GenBank/DDBJ databases">
        <title>Phylogenetic diversity of female urinary microbiome.</title>
        <authorList>
            <person name="Thomas-White K."/>
            <person name="Wolfe A.J."/>
        </authorList>
    </citation>
    <scope>NUCLEOTIDE SEQUENCE [LARGE SCALE GENOMIC DNA]</scope>
    <source>
        <strain evidence="15 16">UMB0064</strain>
    </source>
</reference>
<dbReference type="Gene3D" id="3.90.190.20">
    <property type="entry name" value="Mur ligase, C-terminal domain"/>
    <property type="match status" value="1"/>
</dbReference>
<dbReference type="GO" id="GO:0071555">
    <property type="term" value="P:cell wall organization"/>
    <property type="evidence" value="ECO:0007669"/>
    <property type="project" value="UniProtKB-KW"/>
</dbReference>
<dbReference type="GO" id="GO:0051301">
    <property type="term" value="P:cell division"/>
    <property type="evidence" value="ECO:0007669"/>
    <property type="project" value="UniProtKB-KW"/>
</dbReference>
<feature type="domain" description="Mur ligase C-terminal" evidence="13">
    <location>
        <begin position="350"/>
        <end position="503"/>
    </location>
</feature>
<evidence type="ECO:0000256" key="4">
    <source>
        <dbReference type="ARBA" id="ARBA00022741"/>
    </source>
</evidence>
<keyword evidence="9 10" id="KW-0961">Cell wall biogenesis/degradation</keyword>
<dbReference type="GO" id="GO:0047480">
    <property type="term" value="F:UDP-N-acetylmuramoyl-tripeptide-D-alanyl-D-alanine ligase activity"/>
    <property type="evidence" value="ECO:0007669"/>
    <property type="project" value="UniProtKB-UniRule"/>
</dbReference>
<dbReference type="InterPro" id="IPR005863">
    <property type="entry name" value="UDP-N-AcMur_synth"/>
</dbReference>